<reference evidence="2 3" key="1">
    <citation type="journal article" date="2013" name="Antonie Van Leeuwenhoek">
        <title>Dongia rigui sp. nov., isolated from freshwater of a large wetland in Korea.</title>
        <authorList>
            <person name="Baik K.S."/>
            <person name="Hwang Y.M."/>
            <person name="Choi J.S."/>
            <person name="Kwon J."/>
            <person name="Seong C.N."/>
        </authorList>
    </citation>
    <scope>NUCLEOTIDE SEQUENCE [LARGE SCALE GENOMIC DNA]</scope>
    <source>
        <strain evidence="2 3">04SU4-P</strain>
    </source>
</reference>
<feature type="chain" id="PRO_5045057393" description="Rap1a immunity protein domain-containing protein" evidence="1">
    <location>
        <begin position="20"/>
        <end position="123"/>
    </location>
</feature>
<sequence length="123" mass="13730">MKWLALIVTGLFISSTDQAQQVQELHYSNGMLLSYTCSQPDKPGASISGQNRCIMLLDGLIGGIAYRANKEGTCLFNIDALPEMEKVRKQVVAWFELNKTIDDLNRSDASIVEEVLMKVYPCK</sequence>
<evidence type="ECO:0000256" key="1">
    <source>
        <dbReference type="SAM" id="SignalP"/>
    </source>
</evidence>
<accession>A0ABU5DZF7</accession>
<organism evidence="2 3">
    <name type="scientific">Dongia rigui</name>
    <dbReference type="NCBI Taxonomy" id="940149"/>
    <lineage>
        <taxon>Bacteria</taxon>
        <taxon>Pseudomonadati</taxon>
        <taxon>Pseudomonadota</taxon>
        <taxon>Alphaproteobacteria</taxon>
        <taxon>Rhodospirillales</taxon>
        <taxon>Dongiaceae</taxon>
        <taxon>Dongia</taxon>
    </lineage>
</organism>
<feature type="signal peptide" evidence="1">
    <location>
        <begin position="1"/>
        <end position="19"/>
    </location>
</feature>
<name>A0ABU5DZF7_9PROT</name>
<dbReference type="EMBL" id="JAXCLX010000002">
    <property type="protein sequence ID" value="MDY0872655.1"/>
    <property type="molecule type" value="Genomic_DNA"/>
</dbReference>
<dbReference type="Proteomes" id="UP001271769">
    <property type="component" value="Unassembled WGS sequence"/>
</dbReference>
<keyword evidence="3" id="KW-1185">Reference proteome</keyword>
<comment type="caution">
    <text evidence="2">The sequence shown here is derived from an EMBL/GenBank/DDBJ whole genome shotgun (WGS) entry which is preliminary data.</text>
</comment>
<proteinExistence type="predicted"/>
<gene>
    <name evidence="2" type="ORF">SMD31_11995</name>
</gene>
<protein>
    <recommendedName>
        <fullName evidence="4">Rap1a immunity protein domain-containing protein</fullName>
    </recommendedName>
</protein>
<dbReference type="RefSeq" id="WP_320501130.1">
    <property type="nucleotide sequence ID" value="NZ_JAXCLX010000002.1"/>
</dbReference>
<evidence type="ECO:0008006" key="4">
    <source>
        <dbReference type="Google" id="ProtNLM"/>
    </source>
</evidence>
<evidence type="ECO:0000313" key="3">
    <source>
        <dbReference type="Proteomes" id="UP001271769"/>
    </source>
</evidence>
<evidence type="ECO:0000313" key="2">
    <source>
        <dbReference type="EMBL" id="MDY0872655.1"/>
    </source>
</evidence>
<keyword evidence="1" id="KW-0732">Signal</keyword>